<dbReference type="EMBL" id="HG001864">
    <property type="protein sequence ID" value="CDF37709.1"/>
    <property type="molecule type" value="Genomic_DNA"/>
</dbReference>
<dbReference type="RefSeq" id="XP_005717580.1">
    <property type="nucleotide sequence ID" value="XM_005717523.1"/>
</dbReference>
<organism evidence="1 2">
    <name type="scientific">Chondrus crispus</name>
    <name type="common">Carrageen Irish moss</name>
    <name type="synonym">Polymorpha crispa</name>
    <dbReference type="NCBI Taxonomy" id="2769"/>
    <lineage>
        <taxon>Eukaryota</taxon>
        <taxon>Rhodophyta</taxon>
        <taxon>Florideophyceae</taxon>
        <taxon>Rhodymeniophycidae</taxon>
        <taxon>Gigartinales</taxon>
        <taxon>Gigartinaceae</taxon>
        <taxon>Chondrus</taxon>
    </lineage>
</organism>
<reference evidence="2" key="1">
    <citation type="journal article" date="2013" name="Proc. Natl. Acad. Sci. U.S.A.">
        <title>Genome structure and metabolic features in the red seaweed Chondrus crispus shed light on evolution of the Archaeplastida.</title>
        <authorList>
            <person name="Collen J."/>
            <person name="Porcel B."/>
            <person name="Carre W."/>
            <person name="Ball S.G."/>
            <person name="Chaparro C."/>
            <person name="Tonon T."/>
            <person name="Barbeyron T."/>
            <person name="Michel G."/>
            <person name="Noel B."/>
            <person name="Valentin K."/>
            <person name="Elias M."/>
            <person name="Artiguenave F."/>
            <person name="Arun A."/>
            <person name="Aury J.M."/>
            <person name="Barbosa-Neto J.F."/>
            <person name="Bothwell J.H."/>
            <person name="Bouget F.Y."/>
            <person name="Brillet L."/>
            <person name="Cabello-Hurtado F."/>
            <person name="Capella-Gutierrez S."/>
            <person name="Charrier B."/>
            <person name="Cladiere L."/>
            <person name="Cock J.M."/>
            <person name="Coelho S.M."/>
            <person name="Colleoni C."/>
            <person name="Czjzek M."/>
            <person name="Da Silva C."/>
            <person name="Delage L."/>
            <person name="Denoeud F."/>
            <person name="Deschamps P."/>
            <person name="Dittami S.M."/>
            <person name="Gabaldon T."/>
            <person name="Gachon C.M."/>
            <person name="Groisillier A."/>
            <person name="Herve C."/>
            <person name="Jabbari K."/>
            <person name="Katinka M."/>
            <person name="Kloareg B."/>
            <person name="Kowalczyk N."/>
            <person name="Labadie K."/>
            <person name="Leblanc C."/>
            <person name="Lopez P.J."/>
            <person name="McLachlan D.H."/>
            <person name="Meslet-Cladiere L."/>
            <person name="Moustafa A."/>
            <person name="Nehr Z."/>
            <person name="Nyvall Collen P."/>
            <person name="Panaud O."/>
            <person name="Partensky F."/>
            <person name="Poulain J."/>
            <person name="Rensing S.A."/>
            <person name="Rousvoal S."/>
            <person name="Samson G."/>
            <person name="Symeonidi A."/>
            <person name="Weissenbach J."/>
            <person name="Zambounis A."/>
            <person name="Wincker P."/>
            <person name="Boyen C."/>
        </authorList>
    </citation>
    <scope>NUCLEOTIDE SEQUENCE [LARGE SCALE GENOMIC DNA]</scope>
    <source>
        <strain evidence="2">cv. Stackhouse</strain>
    </source>
</reference>
<dbReference type="KEGG" id="ccp:CHC_T00005920001"/>
<evidence type="ECO:0000313" key="2">
    <source>
        <dbReference type="Proteomes" id="UP000012073"/>
    </source>
</evidence>
<dbReference type="Proteomes" id="UP000012073">
    <property type="component" value="Unassembled WGS sequence"/>
</dbReference>
<gene>
    <name evidence="1" type="ORF">CHC_T00005920001</name>
</gene>
<proteinExistence type="predicted"/>
<protein>
    <submittedName>
        <fullName evidence="1">Uncharacterized protein</fullName>
    </submittedName>
</protein>
<evidence type="ECO:0000313" key="1">
    <source>
        <dbReference type="EMBL" id="CDF37709.1"/>
    </source>
</evidence>
<name>R7QI01_CHOCR</name>
<dbReference type="AlphaFoldDB" id="R7QI01"/>
<dbReference type="GeneID" id="17325315"/>
<keyword evidence="2" id="KW-1185">Reference proteome</keyword>
<dbReference type="Gramene" id="CDF37709">
    <property type="protein sequence ID" value="CDF37709"/>
    <property type="gene ID" value="CHC_T00005920001"/>
</dbReference>
<accession>R7QI01</accession>
<sequence length="313" mass="36296">MVSCHAQTLALCLLSELGERLFHVLVELGLLGDNGSNATCILSFTIHFFDILLLFRAFASLPIHLLVGNITRIKSNAPPRSRRSWRFRPRRRTVVFVIRNDDGDNRLGLAPPRIFPTHRLQRRFRFRPTRACPRCHLSLLNKNYVLHILDSFTTSSVLVDLFHRLCCRRRLADELVCRCVALLIHGMGKGRFSLPPPRDGLPVHIRRLALTHIAPPRSFRLRHLHDLAPLFFVANLDQFRRLDRLRHLPLRRFLPNRAEVVPKKVHQVRDLGFREAPIHLVLRPERERGDALAARHREHHALFPPRRASVGRP</sequence>